<dbReference type="EMBL" id="BAAAMN010000016">
    <property type="protein sequence ID" value="GAA2031977.1"/>
    <property type="molecule type" value="Genomic_DNA"/>
</dbReference>
<proteinExistence type="predicted"/>
<dbReference type="Gene3D" id="3.40.30.10">
    <property type="entry name" value="Glutaredoxin"/>
    <property type="match status" value="1"/>
</dbReference>
<reference evidence="2 3" key="1">
    <citation type="journal article" date="2019" name="Int. J. Syst. Evol. Microbiol.">
        <title>The Global Catalogue of Microorganisms (GCM) 10K type strain sequencing project: providing services to taxonomists for standard genome sequencing and annotation.</title>
        <authorList>
            <consortium name="The Broad Institute Genomics Platform"/>
            <consortium name="The Broad Institute Genome Sequencing Center for Infectious Disease"/>
            <person name="Wu L."/>
            <person name="Ma J."/>
        </authorList>
    </citation>
    <scope>NUCLEOTIDE SEQUENCE [LARGE SCALE GENOMIC DNA]</scope>
    <source>
        <strain evidence="2 3">JCM 13595</strain>
    </source>
</reference>
<comment type="caution">
    <text evidence="2">The sequence shown here is derived from an EMBL/GenBank/DDBJ whole genome shotgun (WGS) entry which is preliminary data.</text>
</comment>
<dbReference type="Proteomes" id="UP001501461">
    <property type="component" value="Unassembled WGS sequence"/>
</dbReference>
<dbReference type="PANTHER" id="PTHR13887">
    <property type="entry name" value="GLUTATHIONE S-TRANSFERASE KAPPA"/>
    <property type="match status" value="1"/>
</dbReference>
<sequence length="241" mass="26630">MRIDIWSDIACPWCYIGLTRFEQALEAFPHKDAVEVHYRTFQLDPSLPERDDRSEMQYLAETKGMPSNQVHQMLETVASHGKKAGLDFNMDDVVVANSWTAHRLLHLAKEHDHDVTDHDQKITSVLKRELLAGHFAHGLDLSDHDQLVQVAVSVGLQEDRVRQVLASDEFNAQAQADVDQARSLGVSAVPTYVLAEKYALPGAQSVETFSGALTQVWDELNPAPLQTLGADGDACGAEGCD</sequence>
<dbReference type="Pfam" id="PF01323">
    <property type="entry name" value="DSBA"/>
    <property type="match status" value="1"/>
</dbReference>
<dbReference type="GO" id="GO:0016853">
    <property type="term" value="F:isomerase activity"/>
    <property type="evidence" value="ECO:0007669"/>
    <property type="project" value="UniProtKB-KW"/>
</dbReference>
<dbReference type="InterPro" id="IPR001853">
    <property type="entry name" value="DSBA-like_thioredoxin_dom"/>
</dbReference>
<name>A0ABN2U9J9_9MICC</name>
<protein>
    <submittedName>
        <fullName evidence="2">Protein disulfide isomerase FrnE</fullName>
    </submittedName>
</protein>
<keyword evidence="3" id="KW-1185">Reference proteome</keyword>
<evidence type="ECO:0000313" key="2">
    <source>
        <dbReference type="EMBL" id="GAA2031977.1"/>
    </source>
</evidence>
<dbReference type="InterPro" id="IPR036249">
    <property type="entry name" value="Thioredoxin-like_sf"/>
</dbReference>
<keyword evidence="2" id="KW-0413">Isomerase</keyword>
<dbReference type="SUPFAM" id="SSF52833">
    <property type="entry name" value="Thioredoxin-like"/>
    <property type="match status" value="1"/>
</dbReference>
<dbReference type="RefSeq" id="WP_343956536.1">
    <property type="nucleotide sequence ID" value="NZ_BAAAMN010000016.1"/>
</dbReference>
<feature type="domain" description="DSBA-like thioredoxin" evidence="1">
    <location>
        <begin position="3"/>
        <end position="213"/>
    </location>
</feature>
<organism evidence="2 3">
    <name type="scientific">Yaniella flava</name>
    <dbReference type="NCBI Taxonomy" id="287930"/>
    <lineage>
        <taxon>Bacteria</taxon>
        <taxon>Bacillati</taxon>
        <taxon>Actinomycetota</taxon>
        <taxon>Actinomycetes</taxon>
        <taxon>Micrococcales</taxon>
        <taxon>Micrococcaceae</taxon>
        <taxon>Yaniella</taxon>
    </lineage>
</organism>
<gene>
    <name evidence="2" type="primary">frnE</name>
    <name evidence="2" type="ORF">GCM10009720_10300</name>
</gene>
<dbReference type="PANTHER" id="PTHR13887:SF41">
    <property type="entry name" value="THIOREDOXIN SUPERFAMILY PROTEIN"/>
    <property type="match status" value="1"/>
</dbReference>
<dbReference type="CDD" id="cd03024">
    <property type="entry name" value="DsbA_FrnE"/>
    <property type="match status" value="1"/>
</dbReference>
<evidence type="ECO:0000313" key="3">
    <source>
        <dbReference type="Proteomes" id="UP001501461"/>
    </source>
</evidence>
<evidence type="ECO:0000259" key="1">
    <source>
        <dbReference type="Pfam" id="PF01323"/>
    </source>
</evidence>
<accession>A0ABN2U9J9</accession>